<feature type="region of interest" description="Disordered" evidence="1">
    <location>
        <begin position="123"/>
        <end position="149"/>
    </location>
</feature>
<gene>
    <name evidence="2" type="ORF">BJX63DRAFT_38033</name>
</gene>
<comment type="caution">
    <text evidence="2">The sequence shown here is derived from an EMBL/GenBank/DDBJ whole genome shotgun (WGS) entry which is preliminary data.</text>
</comment>
<evidence type="ECO:0000313" key="2">
    <source>
        <dbReference type="EMBL" id="KAL2808352.1"/>
    </source>
</evidence>
<organism evidence="2 3">
    <name type="scientific">Aspergillus granulosus</name>
    <dbReference type="NCBI Taxonomy" id="176169"/>
    <lineage>
        <taxon>Eukaryota</taxon>
        <taxon>Fungi</taxon>
        <taxon>Dikarya</taxon>
        <taxon>Ascomycota</taxon>
        <taxon>Pezizomycotina</taxon>
        <taxon>Eurotiomycetes</taxon>
        <taxon>Eurotiomycetidae</taxon>
        <taxon>Eurotiales</taxon>
        <taxon>Aspergillaceae</taxon>
        <taxon>Aspergillus</taxon>
        <taxon>Aspergillus subgen. Nidulantes</taxon>
    </lineage>
</organism>
<reference evidence="2 3" key="1">
    <citation type="submission" date="2024-07" db="EMBL/GenBank/DDBJ databases">
        <title>Section-level genome sequencing and comparative genomics of Aspergillus sections Usti and Cavernicolus.</title>
        <authorList>
            <consortium name="Lawrence Berkeley National Laboratory"/>
            <person name="Nybo J.L."/>
            <person name="Vesth T.C."/>
            <person name="Theobald S."/>
            <person name="Frisvad J.C."/>
            <person name="Larsen T.O."/>
            <person name="Kjaerboelling I."/>
            <person name="Rothschild-Mancinelli K."/>
            <person name="Lyhne E.K."/>
            <person name="Kogle M.E."/>
            <person name="Barry K."/>
            <person name="Clum A."/>
            <person name="Na H."/>
            <person name="Ledsgaard L."/>
            <person name="Lin J."/>
            <person name="Lipzen A."/>
            <person name="Kuo A."/>
            <person name="Riley R."/>
            <person name="Mondo S."/>
            <person name="Labutti K."/>
            <person name="Haridas S."/>
            <person name="Pangalinan J."/>
            <person name="Salamov A.A."/>
            <person name="Simmons B.A."/>
            <person name="Magnuson J.K."/>
            <person name="Chen J."/>
            <person name="Drula E."/>
            <person name="Henrissat B."/>
            <person name="Wiebenga A."/>
            <person name="Lubbers R.J."/>
            <person name="Gomes A.C."/>
            <person name="Makela M.R."/>
            <person name="Stajich J."/>
            <person name="Grigoriev I.V."/>
            <person name="Mortensen U.H."/>
            <person name="De Vries R.P."/>
            <person name="Baker S.E."/>
            <person name="Andersen M.R."/>
        </authorList>
    </citation>
    <scope>NUCLEOTIDE SEQUENCE [LARGE SCALE GENOMIC DNA]</scope>
    <source>
        <strain evidence="2 3">CBS 588.65</strain>
    </source>
</reference>
<name>A0ABR4GYV4_9EURO</name>
<feature type="compositionally biased region" description="Polar residues" evidence="1">
    <location>
        <begin position="26"/>
        <end position="45"/>
    </location>
</feature>
<dbReference type="EMBL" id="JBFXLT010000114">
    <property type="protein sequence ID" value="KAL2808352.1"/>
    <property type="molecule type" value="Genomic_DNA"/>
</dbReference>
<feature type="region of interest" description="Disordered" evidence="1">
    <location>
        <begin position="1"/>
        <end position="64"/>
    </location>
</feature>
<keyword evidence="3" id="KW-1185">Reference proteome</keyword>
<dbReference type="Proteomes" id="UP001610334">
    <property type="component" value="Unassembled WGS sequence"/>
</dbReference>
<proteinExistence type="predicted"/>
<protein>
    <submittedName>
        <fullName evidence="2">Uncharacterized protein</fullName>
    </submittedName>
</protein>
<sequence>MASNIKTSLPAGSSDTARSDSDSASQPEPSTSHQPSTSASTSNNAPELRHQHRNPPSLYQGLSANFAHDPKVPFAVNYDQEIYLQLMAGTEGREGEGGETKKRLNKTPTQIYREEWVRRALNPAISDPRGDPSPNDFECAESQRERDRF</sequence>
<evidence type="ECO:0000313" key="3">
    <source>
        <dbReference type="Proteomes" id="UP001610334"/>
    </source>
</evidence>
<evidence type="ECO:0000256" key="1">
    <source>
        <dbReference type="SAM" id="MobiDB-lite"/>
    </source>
</evidence>
<accession>A0ABR4GYV4</accession>